<keyword evidence="2" id="KW-0489">Methyltransferase</keyword>
<dbReference type="PANTHER" id="PTHR43591:SF24">
    <property type="entry name" value="2-METHOXY-6-POLYPRENYL-1,4-BENZOQUINOL METHYLASE, MITOCHONDRIAL"/>
    <property type="match status" value="1"/>
</dbReference>
<dbReference type="InterPro" id="IPR041698">
    <property type="entry name" value="Methyltransf_25"/>
</dbReference>
<dbReference type="EMBL" id="RWIT01000011">
    <property type="protein sequence ID" value="RSK47035.1"/>
    <property type="molecule type" value="Genomic_DNA"/>
</dbReference>
<dbReference type="OrthoDB" id="9795634at2"/>
<dbReference type="Pfam" id="PF13649">
    <property type="entry name" value="Methyltransf_25"/>
    <property type="match status" value="1"/>
</dbReference>
<dbReference type="RefSeq" id="WP_125422757.1">
    <property type="nucleotide sequence ID" value="NZ_RWIT01000011.1"/>
</dbReference>
<keyword evidence="3" id="KW-1185">Reference proteome</keyword>
<dbReference type="GO" id="GO:0032259">
    <property type="term" value="P:methylation"/>
    <property type="evidence" value="ECO:0007669"/>
    <property type="project" value="UniProtKB-KW"/>
</dbReference>
<name>A0A3R9N342_9BACT</name>
<proteinExistence type="predicted"/>
<dbReference type="SUPFAM" id="SSF53335">
    <property type="entry name" value="S-adenosyl-L-methionine-dependent methyltransferases"/>
    <property type="match status" value="1"/>
</dbReference>
<dbReference type="InterPro" id="IPR029063">
    <property type="entry name" value="SAM-dependent_MTases_sf"/>
</dbReference>
<feature type="domain" description="Methyltransferase" evidence="1">
    <location>
        <begin position="53"/>
        <end position="148"/>
    </location>
</feature>
<gene>
    <name evidence="2" type="ORF">EI291_17090</name>
</gene>
<reference evidence="2 3" key="1">
    <citation type="submission" date="2018-12" db="EMBL/GenBank/DDBJ databases">
        <authorList>
            <person name="Feng G."/>
            <person name="Zhu H."/>
        </authorList>
    </citation>
    <scope>NUCLEOTIDE SEQUENCE [LARGE SCALE GENOMIC DNA]</scope>
    <source>
        <strain evidence="2 3">KCTC 12533</strain>
    </source>
</reference>
<dbReference type="CDD" id="cd02440">
    <property type="entry name" value="AdoMet_MTases"/>
    <property type="match status" value="1"/>
</dbReference>
<comment type="caution">
    <text evidence="2">The sequence shown here is derived from an EMBL/GenBank/DDBJ whole genome shotgun (WGS) entry which is preliminary data.</text>
</comment>
<dbReference type="GO" id="GO:0008168">
    <property type="term" value="F:methyltransferase activity"/>
    <property type="evidence" value="ECO:0007669"/>
    <property type="project" value="UniProtKB-KW"/>
</dbReference>
<dbReference type="PANTHER" id="PTHR43591">
    <property type="entry name" value="METHYLTRANSFERASE"/>
    <property type="match status" value="1"/>
</dbReference>
<accession>A0A3R9N342</accession>
<keyword evidence="2" id="KW-0808">Transferase</keyword>
<evidence type="ECO:0000259" key="1">
    <source>
        <dbReference type="Pfam" id="PF13649"/>
    </source>
</evidence>
<dbReference type="AlphaFoldDB" id="A0A3R9N342"/>
<dbReference type="Gene3D" id="3.40.50.150">
    <property type="entry name" value="Vaccinia Virus protein VP39"/>
    <property type="match status" value="1"/>
</dbReference>
<dbReference type="Proteomes" id="UP000273500">
    <property type="component" value="Unassembled WGS sequence"/>
</dbReference>
<organism evidence="2 3">
    <name type="scientific">Hymenobacter rigui</name>
    <dbReference type="NCBI Taxonomy" id="334424"/>
    <lineage>
        <taxon>Bacteria</taxon>
        <taxon>Pseudomonadati</taxon>
        <taxon>Bacteroidota</taxon>
        <taxon>Cytophagia</taxon>
        <taxon>Cytophagales</taxon>
        <taxon>Hymenobacteraceae</taxon>
        <taxon>Hymenobacter</taxon>
    </lineage>
</organism>
<evidence type="ECO:0000313" key="3">
    <source>
        <dbReference type="Proteomes" id="UP000273500"/>
    </source>
</evidence>
<sequence length="281" mass="31016">MEAQLEQIREQQKETWNKFSAGWQKWDDFTMEWLRPMGEEIMQALHLTSSDVVLDVAAGTGEPGLSIAAVTKDGKVVITDLAEKMLDVARENAARKGITNYETVVCDVCELPFDNATFDAISCRFGFMFFPDMLLAAQEMVRVLKPDGRIAAAVWSVPAENTWVTTIMGAINRHLQLPAPPAGAPGMFRCGAPGALANLFQQAGLRNVTEKAVTGQLQCNTAENYWNFMNEVAAPVVFAMSKADQDTREAIRQEVFSTIAQRYPRTQVALDYGTIVVSGEK</sequence>
<evidence type="ECO:0000313" key="2">
    <source>
        <dbReference type="EMBL" id="RSK47035.1"/>
    </source>
</evidence>
<protein>
    <submittedName>
        <fullName evidence="2">Methyltransferase domain-containing protein</fullName>
    </submittedName>
</protein>